<gene>
    <name evidence="3" type="ORF">BEI59_06710</name>
</gene>
<dbReference type="InterPro" id="IPR027417">
    <property type="entry name" value="P-loop_NTPase"/>
</dbReference>
<evidence type="ECO:0000259" key="2">
    <source>
        <dbReference type="Pfam" id="PF13635"/>
    </source>
</evidence>
<dbReference type="Gene3D" id="1.10.10.10">
    <property type="entry name" value="Winged helix-like DNA-binding domain superfamily/Winged helix DNA-binding domain"/>
    <property type="match status" value="1"/>
</dbReference>
<dbReference type="OrthoDB" id="9801684at2"/>
<dbReference type="InterPro" id="IPR036388">
    <property type="entry name" value="WH-like_DNA-bd_sf"/>
</dbReference>
<dbReference type="InterPro" id="IPR036390">
    <property type="entry name" value="WH_DNA-bd_sf"/>
</dbReference>
<feature type="domain" description="DUF4143" evidence="2">
    <location>
        <begin position="204"/>
        <end position="351"/>
    </location>
</feature>
<dbReference type="EMBL" id="MEHA01000003">
    <property type="protein sequence ID" value="ODR54237.1"/>
    <property type="molecule type" value="Genomic_DNA"/>
</dbReference>
<dbReference type="Pfam" id="PF13173">
    <property type="entry name" value="AAA_14"/>
    <property type="match status" value="1"/>
</dbReference>
<dbReference type="SUPFAM" id="SSF52540">
    <property type="entry name" value="P-loop containing nucleoside triphosphate hydrolases"/>
    <property type="match status" value="1"/>
</dbReference>
<dbReference type="Proteomes" id="UP000094271">
    <property type="component" value="Unassembled WGS sequence"/>
</dbReference>
<dbReference type="AlphaFoldDB" id="A0A1E3UPC5"/>
<dbReference type="RefSeq" id="WP_069431391.1">
    <property type="nucleotide sequence ID" value="NZ_MEHA01000003.1"/>
</dbReference>
<evidence type="ECO:0000259" key="1">
    <source>
        <dbReference type="Pfam" id="PF13173"/>
    </source>
</evidence>
<comment type="caution">
    <text evidence="3">The sequence shown here is derived from an EMBL/GenBank/DDBJ whole genome shotgun (WGS) entry which is preliminary data.</text>
</comment>
<dbReference type="Pfam" id="PF13635">
    <property type="entry name" value="DUF4143"/>
    <property type="match status" value="1"/>
</dbReference>
<name>A0A1E3UPC5_9FIRM</name>
<feature type="domain" description="AAA" evidence="1">
    <location>
        <begin position="20"/>
        <end position="150"/>
    </location>
</feature>
<dbReference type="InterPro" id="IPR041682">
    <property type="entry name" value="AAA_14"/>
</dbReference>
<reference evidence="3 4" key="1">
    <citation type="submission" date="2016-08" db="EMBL/GenBank/DDBJ databases">
        <authorList>
            <person name="Seilhamer J.J."/>
        </authorList>
    </citation>
    <scope>NUCLEOTIDE SEQUENCE [LARGE SCALE GENOMIC DNA]</scope>
    <source>
        <strain evidence="3 4">NML150140-1</strain>
    </source>
</reference>
<dbReference type="InterPro" id="IPR025420">
    <property type="entry name" value="DUF4143"/>
</dbReference>
<organism evidence="3 4">
    <name type="scientific">Eisenbergiella tayi</name>
    <dbReference type="NCBI Taxonomy" id="1432052"/>
    <lineage>
        <taxon>Bacteria</taxon>
        <taxon>Bacillati</taxon>
        <taxon>Bacillota</taxon>
        <taxon>Clostridia</taxon>
        <taxon>Lachnospirales</taxon>
        <taxon>Lachnospiraceae</taxon>
        <taxon>Eisenbergiella</taxon>
    </lineage>
</organism>
<evidence type="ECO:0000313" key="4">
    <source>
        <dbReference type="Proteomes" id="UP000094271"/>
    </source>
</evidence>
<sequence>MIVRERYMRLIRDFMDKPVIKIITGMRRSGKSALLELTRQELLDRGVDRKNIIFINFESLRYEALRDYKALYAEIIKIAGQTEGRIYVLLDEIQEVNTWEQVINSLRVDLDCDIYVTGSNAKLLSGELATLLAGRYVEIQVYPLDFDEYLAFAAENEDEAKLSKREQFANFLRFGGLPGIHQLKWDEDRVMQYLHDIYNSVLLKDVIARNRIRDTALLESIVLYLMDNIGNTFSAKTISDFLKSQGRKLSTETVYNYLKALESAFLIHKVVRFDIKGKRILETQEKYYLSDLGLRHAVIGYRDNDIAGVLENTVFLELLRRGFSVNIGKQDVAEVDFVANRADDRLYIQVCYILTPENTDREFAPLEAISDNYEKLVLSTDTLLRVNRGGIRQKNIIDFLLEH</sequence>
<dbReference type="PANTHER" id="PTHR33295:SF20">
    <property type="entry name" value="ATPASE"/>
    <property type="match status" value="1"/>
</dbReference>
<accession>A0A1E3UPC5</accession>
<dbReference type="SUPFAM" id="SSF46785">
    <property type="entry name" value="Winged helix' DNA-binding domain"/>
    <property type="match status" value="1"/>
</dbReference>
<dbReference type="PANTHER" id="PTHR33295">
    <property type="entry name" value="ATPASE"/>
    <property type="match status" value="1"/>
</dbReference>
<proteinExistence type="predicted"/>
<evidence type="ECO:0000313" key="3">
    <source>
        <dbReference type="EMBL" id="ODR54237.1"/>
    </source>
</evidence>
<protein>
    <submittedName>
        <fullName evidence="3">ATPase</fullName>
    </submittedName>
</protein>